<gene>
    <name evidence="2" type="ORF">FOZ60_000504</name>
</gene>
<proteinExistence type="predicted"/>
<evidence type="ECO:0000313" key="2">
    <source>
        <dbReference type="EMBL" id="KAF4690231.1"/>
    </source>
</evidence>
<accession>A0A7J6P4I0</accession>
<dbReference type="Proteomes" id="UP000541610">
    <property type="component" value="Unassembled WGS sequence"/>
</dbReference>
<name>A0A7J6P4I0_PEROL</name>
<protein>
    <submittedName>
        <fullName evidence="2">Uncharacterized protein</fullName>
    </submittedName>
</protein>
<dbReference type="AlphaFoldDB" id="A0A7J6P4I0"/>
<evidence type="ECO:0000256" key="1">
    <source>
        <dbReference type="SAM" id="MobiDB-lite"/>
    </source>
</evidence>
<feature type="region of interest" description="Disordered" evidence="1">
    <location>
        <begin position="232"/>
        <end position="254"/>
    </location>
</feature>
<sequence length="582" mass="65766">MSGSPAASGREVLGMNRWSPEGAGKALTGVARDDACFDAMMVDVERLIKESRLKFALARASQDPSPRKGSMAVSILGCPEERECDALVGVPKYFSIRVPAATGRKSGFVRRLKVAVRCLSKDCRIWAYGSVSSTRPCAKNSCCSIENRPSGVLVWTWTGQSGEGVFGVSVVVKGGSPQEGRRRIAVVTRVDEVHVGITKKVREIAAGVVLDGEIQQRVAAIAAEKRRRLKEARRRGGDRISENVRSNPSRTPRARWMAQCLQTIQREMRHEENRKRRLEVQRLGDQKAKEAVDNKHVVVKSPTEKPRRVADDQRRCKWEESVDSARQKTLAVVYSLVVLAKMRELLKEKRMKDTSEVERSEAALRIQRYYRRWIRTCRVGWGYCRSDGVGVLARRRARVEVLRRRIERMAVFEEEQAQRGDRRRSEEGWPTVGQERVSSAFFESIIDLPLTRKGEEELSLFRVMDSTPPAVTRLFLYDYVVAWEKMKGRQGSAKRREQRIGDAHGTWRSPKGAFGGDEGVYDAASDVRGKAWAKLLQGDQDLTDTIFELLNAYEEEKLAFGSGVLWEGSERDIYSSWVGYCC</sequence>
<comment type="caution">
    <text evidence="2">The sequence shown here is derived from an EMBL/GenBank/DDBJ whole genome shotgun (WGS) entry which is preliminary data.</text>
</comment>
<organism evidence="2 3">
    <name type="scientific">Perkinsus olseni</name>
    <name type="common">Perkinsus atlanticus</name>
    <dbReference type="NCBI Taxonomy" id="32597"/>
    <lineage>
        <taxon>Eukaryota</taxon>
        <taxon>Sar</taxon>
        <taxon>Alveolata</taxon>
        <taxon>Perkinsozoa</taxon>
        <taxon>Perkinsea</taxon>
        <taxon>Perkinsida</taxon>
        <taxon>Perkinsidae</taxon>
        <taxon>Perkinsus</taxon>
    </lineage>
</organism>
<evidence type="ECO:0000313" key="3">
    <source>
        <dbReference type="Proteomes" id="UP000541610"/>
    </source>
</evidence>
<reference evidence="2 3" key="1">
    <citation type="submission" date="2020-04" db="EMBL/GenBank/DDBJ databases">
        <title>Perkinsus olseni comparative genomics.</title>
        <authorList>
            <person name="Bogema D.R."/>
        </authorList>
    </citation>
    <scope>NUCLEOTIDE SEQUENCE [LARGE SCALE GENOMIC DNA]</scope>
    <source>
        <strain evidence="2">00978-12</strain>
    </source>
</reference>
<dbReference type="EMBL" id="JABANP010000104">
    <property type="protein sequence ID" value="KAF4690231.1"/>
    <property type="molecule type" value="Genomic_DNA"/>
</dbReference>